<dbReference type="InterPro" id="IPR027383">
    <property type="entry name" value="Znf_put"/>
</dbReference>
<reference evidence="2" key="1">
    <citation type="journal article" date="2014" name="Front. Microbiol.">
        <title>High frequency of phylogenetically diverse reductive dehalogenase-homologous genes in deep subseafloor sedimentary metagenomes.</title>
        <authorList>
            <person name="Kawai M."/>
            <person name="Futagami T."/>
            <person name="Toyoda A."/>
            <person name="Takaki Y."/>
            <person name="Nishi S."/>
            <person name="Hori S."/>
            <person name="Arai W."/>
            <person name="Tsubouchi T."/>
            <person name="Morono Y."/>
            <person name="Uchiyama I."/>
            <person name="Ito T."/>
            <person name="Fujiyama A."/>
            <person name="Inagaki F."/>
            <person name="Takami H."/>
        </authorList>
    </citation>
    <scope>NUCLEOTIDE SEQUENCE</scope>
    <source>
        <strain evidence="2">Expedition CK06-06</strain>
    </source>
</reference>
<sequence length="91" mass="10527">MPPTDDHVLEHVDAYLHEALSPQEADRVRCHLKKCRICQVAMEEAQRRFDALRAVPPIEPANELIAKTWRRIASAPRRRVTLQAKFWAVMA</sequence>
<feature type="domain" description="Putative zinc-finger" evidence="1">
    <location>
        <begin position="7"/>
        <end position="39"/>
    </location>
</feature>
<dbReference type="AlphaFoldDB" id="X0RIJ1"/>
<accession>X0RIJ1</accession>
<dbReference type="EMBL" id="BARS01007717">
    <property type="protein sequence ID" value="GAF68578.1"/>
    <property type="molecule type" value="Genomic_DNA"/>
</dbReference>
<dbReference type="InterPro" id="IPR041916">
    <property type="entry name" value="Anti_sigma_zinc_sf"/>
</dbReference>
<dbReference type="Gene3D" id="1.10.10.1320">
    <property type="entry name" value="Anti-sigma factor, zinc-finger domain"/>
    <property type="match status" value="1"/>
</dbReference>
<name>X0RIJ1_9ZZZZ</name>
<proteinExistence type="predicted"/>
<dbReference type="Pfam" id="PF13490">
    <property type="entry name" value="zf-HC2"/>
    <property type="match status" value="1"/>
</dbReference>
<protein>
    <recommendedName>
        <fullName evidence="1">Putative zinc-finger domain-containing protein</fullName>
    </recommendedName>
</protein>
<gene>
    <name evidence="2" type="ORF">S01H1_14809</name>
</gene>
<organism evidence="2">
    <name type="scientific">marine sediment metagenome</name>
    <dbReference type="NCBI Taxonomy" id="412755"/>
    <lineage>
        <taxon>unclassified sequences</taxon>
        <taxon>metagenomes</taxon>
        <taxon>ecological metagenomes</taxon>
    </lineage>
</organism>
<feature type="non-terminal residue" evidence="2">
    <location>
        <position position="91"/>
    </location>
</feature>
<evidence type="ECO:0000313" key="2">
    <source>
        <dbReference type="EMBL" id="GAF68578.1"/>
    </source>
</evidence>
<evidence type="ECO:0000259" key="1">
    <source>
        <dbReference type="Pfam" id="PF13490"/>
    </source>
</evidence>
<comment type="caution">
    <text evidence="2">The sequence shown here is derived from an EMBL/GenBank/DDBJ whole genome shotgun (WGS) entry which is preliminary data.</text>
</comment>